<dbReference type="Gramene" id="CMF157CT">
    <property type="protein sequence ID" value="CMF157CT"/>
    <property type="gene ID" value="CMF157C"/>
</dbReference>
<dbReference type="RefSeq" id="XP_005535800.1">
    <property type="nucleotide sequence ID" value="XM_005535743.1"/>
</dbReference>
<keyword evidence="3" id="KW-0677">Repeat</keyword>
<dbReference type="KEGG" id="cme:CYME_CMF157C"/>
<evidence type="ECO:0000256" key="1">
    <source>
        <dbReference type="ARBA" id="ARBA00004604"/>
    </source>
</evidence>
<sequence length="645" mass="72376">MVEERVTTLEATPGYKRYQRLPPAATALLSDHTMVRVSQRSLRHKIEQVVHQSREAAERSAELDLLLDREGRRGFIEPESELERHTSHVSQQALQEASSLYAQRGRFRLDFEDYSRTRASQVLRKQERAASSNGVEHPTMGYRARYSASSRVLLLGGLHNGHVVVLDWRRKRTMAPELHLGEHLRDVVMLHTDGLFAAAVERAVAIHDAVSGAQIHCLRQHSRPHSLDFLRYHLLLLSMSETGELHYTDVSNGMTVAQFPTHLGRPSAALTTSPYHGVAFTGHANGTVQLWSPAMPNEPLAKVLAHPGYGGVAAVATDHGGRYLVTAGAASRHFAVWDMRKLFRPIHSYESKSGGLITSMDVSQTGLLAIGHSAGGRVIIWKDWALYEAKAYEPYLQTRVGVGAGGTRISAVAFAPFEDVLGVGYSTGFESCLVPGSGEPEFDALEPNPYWQKAQRRAAQVQLLLEKLPPETIALDPNFIGRVERDHRRVQRTGRRVSQLRYRPPAETAPNEAAPREDQSSAPEDAQTDENGGLSASVPPWRRRVKHPSLRKSRGRNALANRLRRRQQNVIDTKAEALRTRLVQMLQHRRRRRQRGHPRVHDHETGQRSSKDATQATLRSERHTNRAHLAKLMPRALQSFHQHQR</sequence>
<dbReference type="InterPro" id="IPR036322">
    <property type="entry name" value="WD40_repeat_dom_sf"/>
</dbReference>
<feature type="domain" description="BING4 C-terminal" evidence="6">
    <location>
        <begin position="394"/>
        <end position="477"/>
    </location>
</feature>
<dbReference type="SUPFAM" id="SSF50978">
    <property type="entry name" value="WD40 repeat-like"/>
    <property type="match status" value="1"/>
</dbReference>
<evidence type="ECO:0000313" key="8">
    <source>
        <dbReference type="Proteomes" id="UP000007014"/>
    </source>
</evidence>
<reference evidence="7 8" key="2">
    <citation type="journal article" date="2007" name="BMC Biol.">
        <title>A 100%-complete sequence reveals unusually simple genomic features in the hot-spring red alga Cyanidioschyzon merolae.</title>
        <authorList>
            <person name="Nozaki H."/>
            <person name="Takano H."/>
            <person name="Misumi O."/>
            <person name="Terasawa K."/>
            <person name="Matsuzaki M."/>
            <person name="Maruyama S."/>
            <person name="Nishida K."/>
            <person name="Yagisawa F."/>
            <person name="Yoshida Y."/>
            <person name="Fujiwara T."/>
            <person name="Takio S."/>
            <person name="Tamura K."/>
            <person name="Chung S.J."/>
            <person name="Nakamura S."/>
            <person name="Kuroiwa H."/>
            <person name="Tanaka K."/>
            <person name="Sato N."/>
            <person name="Kuroiwa T."/>
        </authorList>
    </citation>
    <scope>NUCLEOTIDE SEQUENCE [LARGE SCALE GENOMIC DNA]</scope>
    <source>
        <strain evidence="7 8">10D</strain>
    </source>
</reference>
<dbReference type="OMA" id="EFLPYHW"/>
<dbReference type="InterPro" id="IPR012952">
    <property type="entry name" value="BING4_C_dom"/>
</dbReference>
<evidence type="ECO:0000256" key="2">
    <source>
        <dbReference type="ARBA" id="ARBA00022574"/>
    </source>
</evidence>
<feature type="compositionally biased region" description="Basic residues" evidence="5">
    <location>
        <begin position="541"/>
        <end position="555"/>
    </location>
</feature>
<name>M1V760_CYAM1</name>
<accession>M1V760</accession>
<protein>
    <submittedName>
        <fullName evidence="7">Probable U3 snoRNP component Utp7p</fullName>
    </submittedName>
</protein>
<evidence type="ECO:0000259" key="6">
    <source>
        <dbReference type="SMART" id="SM01033"/>
    </source>
</evidence>
<dbReference type="PANTHER" id="PTHR14085:SF3">
    <property type="entry name" value="WD REPEAT-CONTAINING PROTEIN 46"/>
    <property type="match status" value="1"/>
</dbReference>
<dbReference type="GO" id="GO:0000462">
    <property type="term" value="P:maturation of SSU-rRNA from tricistronic rRNA transcript (SSU-rRNA, 5.8S rRNA, LSU-rRNA)"/>
    <property type="evidence" value="ECO:0007669"/>
    <property type="project" value="TreeGrafter"/>
</dbReference>
<organism evidence="7 8">
    <name type="scientific">Cyanidioschyzon merolae (strain NIES-3377 / 10D)</name>
    <name type="common">Unicellular red alga</name>
    <dbReference type="NCBI Taxonomy" id="280699"/>
    <lineage>
        <taxon>Eukaryota</taxon>
        <taxon>Rhodophyta</taxon>
        <taxon>Bangiophyceae</taxon>
        <taxon>Cyanidiales</taxon>
        <taxon>Cyanidiaceae</taxon>
        <taxon>Cyanidioschyzon</taxon>
    </lineage>
</organism>
<dbReference type="InterPro" id="IPR040315">
    <property type="entry name" value="WDR46/Utp7"/>
</dbReference>
<dbReference type="SMART" id="SM00320">
    <property type="entry name" value="WD40"/>
    <property type="match status" value="4"/>
</dbReference>
<dbReference type="Gene3D" id="2.130.10.10">
    <property type="entry name" value="YVTN repeat-like/Quinoprotein amine dehydrogenase"/>
    <property type="match status" value="1"/>
</dbReference>
<dbReference type="OrthoDB" id="10251154at2759"/>
<dbReference type="EMBL" id="AP006488">
    <property type="protein sequence ID" value="BAM79514.1"/>
    <property type="molecule type" value="Genomic_DNA"/>
</dbReference>
<dbReference type="GeneID" id="16992981"/>
<dbReference type="STRING" id="280699.M1V760"/>
<dbReference type="Proteomes" id="UP000007014">
    <property type="component" value="Chromosome 6"/>
</dbReference>
<feature type="region of interest" description="Disordered" evidence="5">
    <location>
        <begin position="486"/>
        <end position="571"/>
    </location>
</feature>
<reference evidence="7 8" key="1">
    <citation type="journal article" date="2004" name="Nature">
        <title>Genome sequence of the ultrasmall unicellular red alga Cyanidioschyzon merolae 10D.</title>
        <authorList>
            <person name="Matsuzaki M."/>
            <person name="Misumi O."/>
            <person name="Shin-i T."/>
            <person name="Maruyama S."/>
            <person name="Takahara M."/>
            <person name="Miyagishima S."/>
            <person name="Mori T."/>
            <person name="Nishida K."/>
            <person name="Yagisawa F."/>
            <person name="Nishida K."/>
            <person name="Yoshida Y."/>
            <person name="Nishimura Y."/>
            <person name="Nakao S."/>
            <person name="Kobayashi T."/>
            <person name="Momoyama Y."/>
            <person name="Higashiyama T."/>
            <person name="Minoda A."/>
            <person name="Sano M."/>
            <person name="Nomoto H."/>
            <person name="Oishi K."/>
            <person name="Hayashi H."/>
            <person name="Ohta F."/>
            <person name="Nishizaka S."/>
            <person name="Haga S."/>
            <person name="Miura S."/>
            <person name="Morishita T."/>
            <person name="Kabeya Y."/>
            <person name="Terasawa K."/>
            <person name="Suzuki Y."/>
            <person name="Ishii Y."/>
            <person name="Asakawa S."/>
            <person name="Takano H."/>
            <person name="Ohta N."/>
            <person name="Kuroiwa H."/>
            <person name="Tanaka K."/>
            <person name="Shimizu N."/>
            <person name="Sugano S."/>
            <person name="Sato N."/>
            <person name="Nozaki H."/>
            <person name="Ogasawara N."/>
            <person name="Kohara Y."/>
            <person name="Kuroiwa T."/>
        </authorList>
    </citation>
    <scope>NUCLEOTIDE SEQUENCE [LARGE SCALE GENOMIC DNA]</scope>
    <source>
        <strain evidence="7 8">10D</strain>
    </source>
</reference>
<dbReference type="SMART" id="SM01033">
    <property type="entry name" value="BING4CT"/>
    <property type="match status" value="1"/>
</dbReference>
<feature type="compositionally biased region" description="Basic and acidic residues" evidence="5">
    <location>
        <begin position="599"/>
        <end position="611"/>
    </location>
</feature>
<dbReference type="InterPro" id="IPR001680">
    <property type="entry name" value="WD40_rpt"/>
</dbReference>
<keyword evidence="2" id="KW-0853">WD repeat</keyword>
<dbReference type="PANTHER" id="PTHR14085">
    <property type="entry name" value="WD-REPEAT PROTEIN BING4"/>
    <property type="match status" value="1"/>
</dbReference>
<dbReference type="InterPro" id="IPR015943">
    <property type="entry name" value="WD40/YVTN_repeat-like_dom_sf"/>
</dbReference>
<feature type="compositionally biased region" description="Basic residues" evidence="5">
    <location>
        <begin position="587"/>
        <end position="598"/>
    </location>
</feature>
<dbReference type="Pfam" id="PF08149">
    <property type="entry name" value="BING4CT"/>
    <property type="match status" value="1"/>
</dbReference>
<comment type="subcellular location">
    <subcellularLocation>
        <location evidence="1">Nucleus</location>
        <location evidence="1">Nucleolus</location>
    </subcellularLocation>
</comment>
<evidence type="ECO:0000313" key="7">
    <source>
        <dbReference type="EMBL" id="BAM79514.1"/>
    </source>
</evidence>
<dbReference type="GO" id="GO:0030686">
    <property type="term" value="C:90S preribosome"/>
    <property type="evidence" value="ECO:0007669"/>
    <property type="project" value="TreeGrafter"/>
</dbReference>
<proteinExistence type="predicted"/>
<evidence type="ECO:0000256" key="5">
    <source>
        <dbReference type="SAM" id="MobiDB-lite"/>
    </source>
</evidence>
<feature type="region of interest" description="Disordered" evidence="5">
    <location>
        <begin position="587"/>
        <end position="626"/>
    </location>
</feature>
<keyword evidence="8" id="KW-1185">Reference proteome</keyword>
<dbReference type="HOGENOM" id="CLU_022996_1_1_1"/>
<keyword evidence="4" id="KW-0539">Nucleus</keyword>
<gene>
    <name evidence="7" type="ORF">CYME_CMF157C</name>
</gene>
<dbReference type="GO" id="GO:0032040">
    <property type="term" value="C:small-subunit processome"/>
    <property type="evidence" value="ECO:0007669"/>
    <property type="project" value="TreeGrafter"/>
</dbReference>
<dbReference type="eggNOG" id="KOG1272">
    <property type="taxonomic scope" value="Eukaryota"/>
</dbReference>
<dbReference type="AlphaFoldDB" id="M1V760"/>
<evidence type="ECO:0000256" key="3">
    <source>
        <dbReference type="ARBA" id="ARBA00022737"/>
    </source>
</evidence>
<evidence type="ECO:0000256" key="4">
    <source>
        <dbReference type="ARBA" id="ARBA00023242"/>
    </source>
</evidence>